<keyword evidence="1" id="KW-1133">Transmembrane helix</keyword>
<comment type="caution">
    <text evidence="2">The sequence shown here is derived from an EMBL/GenBank/DDBJ whole genome shotgun (WGS) entry which is preliminary data.</text>
</comment>
<sequence length="495" mass="56983">MKNRIRQIKYTHYFMAVMAFIAPIILSNFYYIDDNYRAITGDDAWDIDGRPLSNLIMYTVNLNMHLADIFPIPTIISSLLIAFCMFRYAKSITQDDDSFYIKLIIPLGIMASPFLVENSSYRFDVLPMYTSIALSYVFVIYKNRNRFLSIFIYSTCITAILSTYQASINFTLSMILCEFLRRFISDNENKNTIMFLIDCFVSLILGAIVYFKIVVPIFLTAPQTSDHPSINIGKLTEVFFDNSLYYITTIKDSIPVGITYYSCIAILITGFISALFFSILRMRYDRSIQSVILSIILLLSPIAAIFFSFVSLSLLDGKVIVPRVMIGFSGTCLFFFTLVYFFAKRTINYLVILLYIPVLYSVGLYSAYANAMSTDKVITETLMHEIKKDSLSLSASTSPMLFFYGERPLNKVFANSFRNYPVITRIVPNYFYNWTLPFTYMSRIGINIKQPEGVNPPEIIGKYDFCDSKKLISYDYNLIYKNDIIFVDFSKTLCK</sequence>
<evidence type="ECO:0000313" key="2">
    <source>
        <dbReference type="EMBL" id="SAA28712.1"/>
    </source>
</evidence>
<name>A0ABY0IZG0_9ENTR</name>
<feature type="transmembrane region" description="Helical" evidence="1">
    <location>
        <begin position="193"/>
        <end position="219"/>
    </location>
</feature>
<dbReference type="InterPro" id="IPR025686">
    <property type="entry name" value="Glucos_trans_II"/>
</dbReference>
<keyword evidence="3" id="KW-1185">Reference proteome</keyword>
<feature type="transmembrane region" description="Helical" evidence="1">
    <location>
        <begin position="291"/>
        <end position="314"/>
    </location>
</feature>
<keyword evidence="1" id="KW-0812">Transmembrane</keyword>
<feature type="transmembrane region" description="Helical" evidence="1">
    <location>
        <begin position="258"/>
        <end position="279"/>
    </location>
</feature>
<protein>
    <recommendedName>
        <fullName evidence="4">Glucosyltransferase domain-containing protein</fullName>
    </recommendedName>
</protein>
<evidence type="ECO:0000313" key="3">
    <source>
        <dbReference type="Proteomes" id="UP000077063"/>
    </source>
</evidence>
<evidence type="ECO:0008006" key="4">
    <source>
        <dbReference type="Google" id="ProtNLM"/>
    </source>
</evidence>
<feature type="transmembrane region" description="Helical" evidence="1">
    <location>
        <begin position="320"/>
        <end position="342"/>
    </location>
</feature>
<organism evidence="2 3">
    <name type="scientific">Enterobacter roggenkampii</name>
    <dbReference type="NCBI Taxonomy" id="1812935"/>
    <lineage>
        <taxon>Bacteria</taxon>
        <taxon>Pseudomonadati</taxon>
        <taxon>Pseudomonadota</taxon>
        <taxon>Gammaproteobacteria</taxon>
        <taxon>Enterobacterales</taxon>
        <taxon>Enterobacteriaceae</taxon>
        <taxon>Enterobacter</taxon>
        <taxon>Enterobacter cloacae complex</taxon>
    </lineage>
</organism>
<gene>
    <name evidence="2" type="ORF">SAMEA2273443_01526</name>
</gene>
<dbReference type="EMBL" id="FKDK01000004">
    <property type="protein sequence ID" value="SAA28712.1"/>
    <property type="molecule type" value="Genomic_DNA"/>
</dbReference>
<dbReference type="Proteomes" id="UP000077063">
    <property type="component" value="Unassembled WGS sequence"/>
</dbReference>
<feature type="transmembrane region" description="Helical" evidence="1">
    <location>
        <begin position="69"/>
        <end position="87"/>
    </location>
</feature>
<feature type="transmembrane region" description="Helical" evidence="1">
    <location>
        <begin position="12"/>
        <end position="32"/>
    </location>
</feature>
<evidence type="ECO:0000256" key="1">
    <source>
        <dbReference type="SAM" id="Phobius"/>
    </source>
</evidence>
<feature type="transmembrane region" description="Helical" evidence="1">
    <location>
        <begin position="150"/>
        <end position="172"/>
    </location>
</feature>
<keyword evidence="1" id="KW-0472">Membrane</keyword>
<feature type="transmembrane region" description="Helical" evidence="1">
    <location>
        <begin position="99"/>
        <end position="116"/>
    </location>
</feature>
<reference evidence="2 3" key="1">
    <citation type="submission" date="2016-03" db="EMBL/GenBank/DDBJ databases">
        <authorList>
            <consortium name="Pathogen Informatics"/>
        </authorList>
    </citation>
    <scope>NUCLEOTIDE SEQUENCE [LARGE SCALE GENOMIC DNA]</scope>
    <source>
        <strain evidence="3">e2161</strain>
    </source>
</reference>
<dbReference type="RefSeq" id="WP_074174329.1">
    <property type="nucleotide sequence ID" value="NZ_FKDK01000004.1"/>
</dbReference>
<proteinExistence type="predicted"/>
<accession>A0ABY0IZG0</accession>
<dbReference type="Pfam" id="PF14264">
    <property type="entry name" value="Glucos_trans_II"/>
    <property type="match status" value="1"/>
</dbReference>
<feature type="transmembrane region" description="Helical" evidence="1">
    <location>
        <begin position="349"/>
        <end position="368"/>
    </location>
</feature>